<reference evidence="4 5" key="1">
    <citation type="submission" date="2017-09" db="EMBL/GenBank/DDBJ databases">
        <title>Complete genome sequence of Verrucomicrobial strain HZ-65, isolated from freshwater.</title>
        <authorList>
            <person name="Choi A."/>
        </authorList>
    </citation>
    <scope>NUCLEOTIDE SEQUENCE [LARGE SCALE GENOMIC DNA]</scope>
    <source>
        <strain evidence="4 5">HZ-65</strain>
    </source>
</reference>
<dbReference type="GO" id="GO:0003677">
    <property type="term" value="F:DNA binding"/>
    <property type="evidence" value="ECO:0007669"/>
    <property type="project" value="InterPro"/>
</dbReference>
<feature type="compositionally biased region" description="Polar residues" evidence="2">
    <location>
        <begin position="15"/>
        <end position="29"/>
    </location>
</feature>
<dbReference type="PROSITE" id="PS51898">
    <property type="entry name" value="TYR_RECOMBINASE"/>
    <property type="match status" value="1"/>
</dbReference>
<organism evidence="4 5">
    <name type="scientific">Nibricoccus aquaticus</name>
    <dbReference type="NCBI Taxonomy" id="2576891"/>
    <lineage>
        <taxon>Bacteria</taxon>
        <taxon>Pseudomonadati</taxon>
        <taxon>Verrucomicrobiota</taxon>
        <taxon>Opitutia</taxon>
        <taxon>Opitutales</taxon>
        <taxon>Opitutaceae</taxon>
        <taxon>Nibricoccus</taxon>
    </lineage>
</organism>
<keyword evidence="1" id="KW-0233">DNA recombination</keyword>
<dbReference type="KEGG" id="vbh:CMV30_04755"/>
<evidence type="ECO:0000313" key="4">
    <source>
        <dbReference type="EMBL" id="ATC65991.1"/>
    </source>
</evidence>
<evidence type="ECO:0000313" key="5">
    <source>
        <dbReference type="Proteomes" id="UP000217265"/>
    </source>
</evidence>
<evidence type="ECO:0000256" key="2">
    <source>
        <dbReference type="SAM" id="MobiDB-lite"/>
    </source>
</evidence>
<evidence type="ECO:0000259" key="3">
    <source>
        <dbReference type="PROSITE" id="PS51898"/>
    </source>
</evidence>
<dbReference type="EMBL" id="CP023344">
    <property type="protein sequence ID" value="ATC65991.1"/>
    <property type="molecule type" value="Genomic_DNA"/>
</dbReference>
<keyword evidence="5" id="KW-1185">Reference proteome</keyword>
<accession>A0A290QMU6</accession>
<dbReference type="InterPro" id="IPR011010">
    <property type="entry name" value="DNA_brk_join_enz"/>
</dbReference>
<proteinExistence type="predicted"/>
<dbReference type="AlphaFoldDB" id="A0A290QMU6"/>
<dbReference type="SUPFAM" id="SSF56349">
    <property type="entry name" value="DNA breaking-rejoining enzymes"/>
    <property type="match status" value="1"/>
</dbReference>
<dbReference type="Pfam" id="PF00589">
    <property type="entry name" value="Phage_integrase"/>
    <property type="match status" value="1"/>
</dbReference>
<evidence type="ECO:0000256" key="1">
    <source>
        <dbReference type="ARBA" id="ARBA00023172"/>
    </source>
</evidence>
<feature type="region of interest" description="Disordered" evidence="2">
    <location>
        <begin position="1"/>
        <end position="30"/>
    </location>
</feature>
<dbReference type="InterPro" id="IPR002104">
    <property type="entry name" value="Integrase_catalytic"/>
</dbReference>
<dbReference type="OrthoDB" id="193797at2"/>
<protein>
    <submittedName>
        <fullName evidence="4">Integrase</fullName>
    </submittedName>
</protein>
<dbReference type="Gene3D" id="1.10.443.10">
    <property type="entry name" value="Intergrase catalytic core"/>
    <property type="match status" value="1"/>
</dbReference>
<gene>
    <name evidence="4" type="ORF">CMV30_04755</name>
</gene>
<dbReference type="RefSeq" id="WP_096057619.1">
    <property type="nucleotide sequence ID" value="NZ_CP023344.1"/>
</dbReference>
<feature type="domain" description="Tyr recombinase" evidence="3">
    <location>
        <begin position="251"/>
        <end position="445"/>
    </location>
</feature>
<dbReference type="GO" id="GO:0015074">
    <property type="term" value="P:DNA integration"/>
    <property type="evidence" value="ECO:0007669"/>
    <property type="project" value="InterPro"/>
</dbReference>
<dbReference type="InterPro" id="IPR013762">
    <property type="entry name" value="Integrase-like_cat_sf"/>
</dbReference>
<sequence length="470" mass="53026">MKNLSESEVFGSVPASGQNVGQSPKTTTHGAMLKLKQRIQRNTRKYFGRPNAPYYLLRIQCRGCREWFELGSDLDSAAKLAREIDCFLRLHTWEETRSKYKPAFAAERSELTVGRYIELVGQHGHLDPCTLYTYAARFRRIVSGIRKIKFNGTDKFPGKAEISRWRAAVDGTRLNTITPKLIAIWRDEYVARFPANTPERIRVEHTANGVLRNARALFAKRVMRRVLTKCSDLVLPSPLPFDAVEFLPERESDYFYTSEVDAKKLIEAAFAELSGNQLVIFVLAIGAGLRRNEIDKLLWSNVELATGTVTIAPTKYGRLKSDSSVGKIRLESQFAEVLRKHAEISKGEFVLISDVAPRPDAVYRQYRCTKDFKALCLWLKGKGITRSTSRIHTLRKEFGSHLADRKGILAASSGLRHSTIGVTRKFYVSSKIEPTSFFSGDSELKPLTAVSSNTAELMKILKNLLEEKAV</sequence>
<dbReference type="Proteomes" id="UP000217265">
    <property type="component" value="Chromosome"/>
</dbReference>
<name>A0A290QMU6_9BACT</name>
<dbReference type="GO" id="GO:0006310">
    <property type="term" value="P:DNA recombination"/>
    <property type="evidence" value="ECO:0007669"/>
    <property type="project" value="UniProtKB-KW"/>
</dbReference>